<proteinExistence type="predicted"/>
<feature type="region of interest" description="Disordered" evidence="1">
    <location>
        <begin position="1"/>
        <end position="25"/>
    </location>
</feature>
<feature type="region of interest" description="Disordered" evidence="1">
    <location>
        <begin position="195"/>
        <end position="215"/>
    </location>
</feature>
<dbReference type="PANTHER" id="PTHR42834:SF1">
    <property type="entry name" value="ENDONUCLEASE_EXONUCLEASE_PHOSPHATASE FAMILY PROTEIN (AFU_ORTHOLOGUE AFUA_3G09210)"/>
    <property type="match status" value="1"/>
</dbReference>
<evidence type="ECO:0000259" key="2">
    <source>
        <dbReference type="PROSITE" id="PS51841"/>
    </source>
</evidence>
<feature type="compositionally biased region" description="Basic and acidic residues" evidence="1">
    <location>
        <begin position="16"/>
        <end position="25"/>
    </location>
</feature>
<dbReference type="CDD" id="cd04486">
    <property type="entry name" value="YhcR_OBF_like"/>
    <property type="match status" value="1"/>
</dbReference>
<dbReference type="Pfam" id="PF00932">
    <property type="entry name" value="LTD"/>
    <property type="match status" value="1"/>
</dbReference>
<dbReference type="EMBL" id="JABVED010000003">
    <property type="protein sequence ID" value="MBC6446918.1"/>
    <property type="molecule type" value="Genomic_DNA"/>
</dbReference>
<comment type="caution">
    <text evidence="3">The sequence shown here is derived from an EMBL/GenBank/DDBJ whole genome shotgun (WGS) entry which is preliminary data.</text>
</comment>
<evidence type="ECO:0000256" key="1">
    <source>
        <dbReference type="SAM" id="MobiDB-lite"/>
    </source>
</evidence>
<name>A0ABR7L334_9PSEU</name>
<sequence>MIRPCGPFTVNQTGEGCRDRSEEGTPVRTPRLVLLGTALSLGVVVVAAPAATAAPSAGAMIAEVYGGGGNSGATLTNDFIELGNASANPVDLTGWSVQYLSASASATTAWQVTPLTGVLGANGRHLVAEAAGAGGTVALPPPNATGSIPMSATGGTVALVNSTAALTCKTAADCAADARIRDLVGYGAAVVRETTPTPATSNTTSAARPALTDTDNNSADFVIGAPTPTNAAGQTPGGGGPAPTPAKIHEIQGAGHLSAMDGVKVSTTGVVTAVRPFGSSRGFWLQDPQADANPATSEGLFVFTGSVTPNLAVGDAVTVVGTVDEFYPDAPPASSVMLATTELTSATWTVNSSGNPLPAAEILTPDTVPNAYAPSPGGNIEALPLDPAAFALDFYESREGMRVQVDNARVVGATTRFNEVFVTTKPDQNRSARGATVYTGYDDPNSGRLQVLSLIPFAQRPFPQANVGDTLAGATAGPVDFSRFGGYVIQATRLGDLVSGNLQPEVTRAERGGELSVATYNVENLSPANPQAKFDRLARAIITNLSTPDILSLEEIQDNSGPVNNGVVAADETLRKFSDTIVALGGPRYDWRQIDPVDGQDGGQPGGNIRVAFLFNPDRVSFVDKPGGDAVTPIEVTQGEFRFQAKLSLSPGRIEPNNEAWADSRKPLVGEFTFRGKPVVVVTNHFSSKGGDQPLFGRNQPPNRTSEVQRLKQAELVNAFARKITDIDPFANVVVLGDINDFQFSPVMAKLTEGGVLRALIDELPETERYSYVFQGNAQALDHVTVSPFIFRTDYDIVHINAEFADQASDHDPQVVRFHPTSIPWPTS</sequence>
<keyword evidence="4" id="KW-1185">Reference proteome</keyword>
<dbReference type="PANTHER" id="PTHR42834">
    <property type="entry name" value="ENDONUCLEASE/EXONUCLEASE/PHOSPHATASE FAMILY PROTEIN (AFU_ORTHOLOGUE AFUA_3G09210)"/>
    <property type="match status" value="1"/>
</dbReference>
<evidence type="ECO:0000313" key="3">
    <source>
        <dbReference type="EMBL" id="MBC6446918.1"/>
    </source>
</evidence>
<protein>
    <submittedName>
        <fullName evidence="3">Lamin tail domain-containing protein</fullName>
    </submittedName>
</protein>
<dbReference type="PROSITE" id="PS51841">
    <property type="entry name" value="LTD"/>
    <property type="match status" value="1"/>
</dbReference>
<dbReference type="InterPro" id="IPR001322">
    <property type="entry name" value="Lamin_tail_dom"/>
</dbReference>
<gene>
    <name evidence="3" type="ORF">GPZ80_06985</name>
</gene>
<organism evidence="3 4">
    <name type="scientific">Actinokineospora xionganensis</name>
    <dbReference type="NCBI Taxonomy" id="2684470"/>
    <lineage>
        <taxon>Bacteria</taxon>
        <taxon>Bacillati</taxon>
        <taxon>Actinomycetota</taxon>
        <taxon>Actinomycetes</taxon>
        <taxon>Pseudonocardiales</taxon>
        <taxon>Pseudonocardiaceae</taxon>
        <taxon>Actinokineospora</taxon>
    </lineage>
</organism>
<dbReference type="Proteomes" id="UP000734823">
    <property type="component" value="Unassembled WGS sequence"/>
</dbReference>
<reference evidence="3 4" key="1">
    <citation type="submission" date="2020-06" db="EMBL/GenBank/DDBJ databases">
        <title>Actinokineospora xiongansis sp. nov., isolated from soil of Baiyangdian.</title>
        <authorList>
            <person name="Zhang X."/>
        </authorList>
    </citation>
    <scope>NUCLEOTIDE SEQUENCE [LARGE SCALE GENOMIC DNA]</scope>
    <source>
        <strain evidence="3 4">HBU206404</strain>
    </source>
</reference>
<accession>A0ABR7L334</accession>
<feature type="compositionally biased region" description="Low complexity" evidence="1">
    <location>
        <begin position="195"/>
        <end position="210"/>
    </location>
</feature>
<dbReference type="Gene3D" id="3.60.10.10">
    <property type="entry name" value="Endonuclease/exonuclease/phosphatase"/>
    <property type="match status" value="1"/>
</dbReference>
<dbReference type="InterPro" id="IPR036691">
    <property type="entry name" value="Endo/exonu/phosph_ase_sf"/>
</dbReference>
<dbReference type="SUPFAM" id="SSF56219">
    <property type="entry name" value="DNase I-like"/>
    <property type="match status" value="1"/>
</dbReference>
<dbReference type="CDD" id="cd10283">
    <property type="entry name" value="MnuA_DNase1-like"/>
    <property type="match status" value="1"/>
</dbReference>
<evidence type="ECO:0000313" key="4">
    <source>
        <dbReference type="Proteomes" id="UP000734823"/>
    </source>
</evidence>
<feature type="domain" description="LTD" evidence="2">
    <location>
        <begin position="48"/>
        <end position="188"/>
    </location>
</feature>